<dbReference type="AlphaFoldDB" id="A0A0K1ESK4"/>
<sequence length="189" mass="21423">MISEKKKKLILDYLTGRVELDQFFHDYPLEPENASTLAREMFVRAIEERDSDAVEYGFYLDSQFGPPSDYLEILLVLVEADWHQSHEAAVDTLVSMKSPRSVDVLFRAATKPYEYRDYDDIPVIGAKCVRGMGQIRTLEAVKRIGELLNCGDGYLERLAVSELGRVIASDVPESLRTAALDILNEYQPS</sequence>
<dbReference type="KEGG" id="ccro:CMC5_078210"/>
<name>A0A0K1ESK4_CHOCO</name>
<keyword evidence="2" id="KW-1185">Reference proteome</keyword>
<protein>
    <recommendedName>
        <fullName evidence="3">HEAT repeat domain-containing protein</fullName>
    </recommendedName>
</protein>
<dbReference type="Proteomes" id="UP000067626">
    <property type="component" value="Chromosome"/>
</dbReference>
<reference evidence="1 2" key="1">
    <citation type="submission" date="2015-07" db="EMBL/GenBank/DDBJ databases">
        <title>Genome analysis of myxobacterium Chondromyces crocatus Cm c5 reveals a high potential for natural compound synthesis and the genetic basis for the loss of fruiting body formation.</title>
        <authorList>
            <person name="Zaburannyi N."/>
            <person name="Bunk B."/>
            <person name="Maier J."/>
            <person name="Overmann J."/>
            <person name="Mueller R."/>
        </authorList>
    </citation>
    <scope>NUCLEOTIDE SEQUENCE [LARGE SCALE GENOMIC DNA]</scope>
    <source>
        <strain evidence="1 2">Cm c5</strain>
    </source>
</reference>
<organism evidence="1 2">
    <name type="scientific">Chondromyces crocatus</name>
    <dbReference type="NCBI Taxonomy" id="52"/>
    <lineage>
        <taxon>Bacteria</taxon>
        <taxon>Pseudomonadati</taxon>
        <taxon>Myxococcota</taxon>
        <taxon>Polyangia</taxon>
        <taxon>Polyangiales</taxon>
        <taxon>Polyangiaceae</taxon>
        <taxon>Chondromyces</taxon>
    </lineage>
</organism>
<evidence type="ECO:0008006" key="3">
    <source>
        <dbReference type="Google" id="ProtNLM"/>
    </source>
</evidence>
<gene>
    <name evidence="1" type="ORF">CMC5_078210</name>
</gene>
<dbReference type="EMBL" id="CP012159">
    <property type="protein sequence ID" value="AKT43588.1"/>
    <property type="molecule type" value="Genomic_DNA"/>
</dbReference>
<evidence type="ECO:0000313" key="2">
    <source>
        <dbReference type="Proteomes" id="UP000067626"/>
    </source>
</evidence>
<dbReference type="OrthoDB" id="4555029at2"/>
<dbReference type="RefSeq" id="WP_050435029.1">
    <property type="nucleotide sequence ID" value="NZ_CP012159.1"/>
</dbReference>
<proteinExistence type="predicted"/>
<accession>A0A0K1ESK4</accession>
<evidence type="ECO:0000313" key="1">
    <source>
        <dbReference type="EMBL" id="AKT43588.1"/>
    </source>
</evidence>